<dbReference type="GO" id="GO:0016972">
    <property type="term" value="F:thiol oxidase activity"/>
    <property type="evidence" value="ECO:0007669"/>
    <property type="project" value="UniProtKB-EC"/>
</dbReference>
<dbReference type="EC" id="1.8.3.2" evidence="2"/>
<feature type="domain" description="ERV/ALR sulfhydryl oxidase" evidence="7">
    <location>
        <begin position="51"/>
        <end position="154"/>
    </location>
</feature>
<evidence type="ECO:0000256" key="2">
    <source>
        <dbReference type="ARBA" id="ARBA00012512"/>
    </source>
</evidence>
<dbReference type="InterPro" id="IPR036774">
    <property type="entry name" value="ERV/ALR_sulphydryl_oxid_sf"/>
</dbReference>
<reference evidence="8" key="1">
    <citation type="journal article" date="2020" name="Nature">
        <title>Giant virus diversity and host interactions through global metagenomics.</title>
        <authorList>
            <person name="Schulz F."/>
            <person name="Roux S."/>
            <person name="Paez-Espino D."/>
            <person name="Jungbluth S."/>
            <person name="Walsh D.A."/>
            <person name="Denef V.J."/>
            <person name="McMahon K.D."/>
            <person name="Konstantinidis K.T."/>
            <person name="Eloe-Fadrosh E.A."/>
            <person name="Kyrpides N.C."/>
            <person name="Woyke T."/>
        </authorList>
    </citation>
    <scope>NUCLEOTIDE SEQUENCE</scope>
    <source>
        <strain evidence="8">GVMAG-M-3300023210-19</strain>
    </source>
</reference>
<evidence type="ECO:0000256" key="6">
    <source>
        <dbReference type="ARBA" id="ARBA00023157"/>
    </source>
</evidence>
<dbReference type="EMBL" id="MN740202">
    <property type="protein sequence ID" value="QHT93201.1"/>
    <property type="molecule type" value="Genomic_DNA"/>
</dbReference>
<sequence>MLMRFHNARAIVKHNSNDQINQTAQTTIPLRMNRMITKQPVKPTNDIHNVQKTDGIRLVWGEPIWFLFHTLAEKIKDEHFLSKKNDIINLIKSICANLPCPKCTDHATDYMNKLNIESIKTKRDLKDLLYKFHNDVNKRKNFSEFPHEELDAKYKSASTVKVINYFISSYKEKSRNVQMIATELSRMRVLRHAQQWLTNNLSCFDM</sequence>
<evidence type="ECO:0000259" key="7">
    <source>
        <dbReference type="PROSITE" id="PS51324"/>
    </source>
</evidence>
<dbReference type="InterPro" id="IPR017905">
    <property type="entry name" value="ERV/ALR_sulphydryl_oxidase"/>
</dbReference>
<name>A0A6C0IIY3_9ZZZZ</name>
<keyword evidence="3" id="KW-0285">Flavoprotein</keyword>
<protein>
    <recommendedName>
        <fullName evidence="2">thiol oxidase</fullName>
        <ecNumber evidence="2">1.8.3.2</ecNumber>
    </recommendedName>
</protein>
<dbReference type="SUPFAM" id="SSF69000">
    <property type="entry name" value="FAD-dependent thiol oxidase"/>
    <property type="match status" value="1"/>
</dbReference>
<accession>A0A6C0IIY3</accession>
<evidence type="ECO:0000256" key="4">
    <source>
        <dbReference type="ARBA" id="ARBA00022827"/>
    </source>
</evidence>
<evidence type="ECO:0000256" key="3">
    <source>
        <dbReference type="ARBA" id="ARBA00022630"/>
    </source>
</evidence>
<evidence type="ECO:0000256" key="5">
    <source>
        <dbReference type="ARBA" id="ARBA00023002"/>
    </source>
</evidence>
<organism evidence="8">
    <name type="scientific">viral metagenome</name>
    <dbReference type="NCBI Taxonomy" id="1070528"/>
    <lineage>
        <taxon>unclassified sequences</taxon>
        <taxon>metagenomes</taxon>
        <taxon>organismal metagenomes</taxon>
    </lineage>
</organism>
<keyword evidence="5" id="KW-0560">Oxidoreductase</keyword>
<evidence type="ECO:0000313" key="8">
    <source>
        <dbReference type="EMBL" id="QHT93201.1"/>
    </source>
</evidence>
<dbReference type="PROSITE" id="PS51324">
    <property type="entry name" value="ERV_ALR"/>
    <property type="match status" value="1"/>
</dbReference>
<dbReference type="Gene3D" id="1.20.120.310">
    <property type="entry name" value="ERV/ALR sulfhydryl oxidase domain"/>
    <property type="match status" value="1"/>
</dbReference>
<proteinExistence type="predicted"/>
<keyword evidence="4" id="KW-0274">FAD</keyword>
<dbReference type="Pfam" id="PF04777">
    <property type="entry name" value="Evr1_Alr"/>
    <property type="match status" value="1"/>
</dbReference>
<evidence type="ECO:0000256" key="1">
    <source>
        <dbReference type="ARBA" id="ARBA00001974"/>
    </source>
</evidence>
<dbReference type="AlphaFoldDB" id="A0A6C0IIY3"/>
<keyword evidence="6" id="KW-1015">Disulfide bond</keyword>
<comment type="cofactor">
    <cofactor evidence="1">
        <name>FAD</name>
        <dbReference type="ChEBI" id="CHEBI:57692"/>
    </cofactor>
</comment>